<dbReference type="EMBL" id="JACAZH010000010">
    <property type="protein sequence ID" value="KAF7357400.1"/>
    <property type="molecule type" value="Genomic_DNA"/>
</dbReference>
<feature type="domain" description="DUF6533" evidence="2">
    <location>
        <begin position="28"/>
        <end position="73"/>
    </location>
</feature>
<dbReference type="Pfam" id="PF20151">
    <property type="entry name" value="DUF6533"/>
    <property type="match status" value="1"/>
</dbReference>
<keyword evidence="4" id="KW-1185">Reference proteome</keyword>
<dbReference type="Proteomes" id="UP000623467">
    <property type="component" value="Unassembled WGS sequence"/>
</dbReference>
<protein>
    <recommendedName>
        <fullName evidence="2">DUF6533 domain-containing protein</fullName>
    </recommendedName>
</protein>
<dbReference type="OrthoDB" id="3242409at2759"/>
<feature type="transmembrane region" description="Helical" evidence="1">
    <location>
        <begin position="121"/>
        <end position="144"/>
    </location>
</feature>
<proteinExistence type="predicted"/>
<feature type="transmembrane region" description="Helical" evidence="1">
    <location>
        <begin position="271"/>
        <end position="292"/>
    </location>
</feature>
<feature type="transmembrane region" description="Helical" evidence="1">
    <location>
        <begin position="28"/>
        <end position="45"/>
    </location>
</feature>
<feature type="transmembrane region" description="Helical" evidence="1">
    <location>
        <begin position="246"/>
        <end position="265"/>
    </location>
</feature>
<evidence type="ECO:0000259" key="2">
    <source>
        <dbReference type="Pfam" id="PF20151"/>
    </source>
</evidence>
<feature type="transmembrane region" description="Helical" evidence="1">
    <location>
        <begin position="66"/>
        <end position="84"/>
    </location>
</feature>
<evidence type="ECO:0000313" key="3">
    <source>
        <dbReference type="EMBL" id="KAF7357400.1"/>
    </source>
</evidence>
<comment type="caution">
    <text evidence="3">The sequence shown here is derived from an EMBL/GenBank/DDBJ whole genome shotgun (WGS) entry which is preliminary data.</text>
</comment>
<gene>
    <name evidence="3" type="ORF">MSAN_01336000</name>
</gene>
<name>A0A8H7D0V9_9AGAR</name>
<reference evidence="3" key="1">
    <citation type="submission" date="2020-05" db="EMBL/GenBank/DDBJ databases">
        <title>Mycena genomes resolve the evolution of fungal bioluminescence.</title>
        <authorList>
            <person name="Tsai I.J."/>
        </authorList>
    </citation>
    <scope>NUCLEOTIDE SEQUENCE</scope>
    <source>
        <strain evidence="3">160909Yilan</strain>
    </source>
</reference>
<sequence length="337" mass="37721">MAALAKALEDASGLDYATFVSDNRTSRYVFLAGFVILVYDHLLTLKDEVKYVWSTKLRPSTCWFLAMRYTGLVGNITVAMWHFADVSQEFDYSLAFKEVSSFTPVPLMLNHSTDSCVNLQWAWTFLIVLLETFIEVTLAIRVYAMYGLNRWILGILLSAAGFILASGMLAMVDFGKDPNRHDLMTAFNGCATILPRSSAVLPAAVWEATVMCDILVFVLTVRKAFIQRRSDMMFSGSLIQRMATDGSMYFGIIILSNLANVMSFYLGDALIAGFLSWFTTSLSLTLLSRLMLNLHDVGSVRFRTIDHDHTTTTDHDHEMVHFALPIRVAPVDDGALK</sequence>
<keyword evidence="1" id="KW-0472">Membrane</keyword>
<dbReference type="InterPro" id="IPR045340">
    <property type="entry name" value="DUF6533"/>
</dbReference>
<feature type="transmembrane region" description="Helical" evidence="1">
    <location>
        <begin position="151"/>
        <end position="172"/>
    </location>
</feature>
<organism evidence="3 4">
    <name type="scientific">Mycena sanguinolenta</name>
    <dbReference type="NCBI Taxonomy" id="230812"/>
    <lineage>
        <taxon>Eukaryota</taxon>
        <taxon>Fungi</taxon>
        <taxon>Dikarya</taxon>
        <taxon>Basidiomycota</taxon>
        <taxon>Agaricomycotina</taxon>
        <taxon>Agaricomycetes</taxon>
        <taxon>Agaricomycetidae</taxon>
        <taxon>Agaricales</taxon>
        <taxon>Marasmiineae</taxon>
        <taxon>Mycenaceae</taxon>
        <taxon>Mycena</taxon>
    </lineage>
</organism>
<dbReference type="AlphaFoldDB" id="A0A8H7D0V9"/>
<feature type="transmembrane region" description="Helical" evidence="1">
    <location>
        <begin position="204"/>
        <end position="225"/>
    </location>
</feature>
<evidence type="ECO:0000313" key="4">
    <source>
        <dbReference type="Proteomes" id="UP000623467"/>
    </source>
</evidence>
<accession>A0A8H7D0V9</accession>
<keyword evidence="1" id="KW-0812">Transmembrane</keyword>
<evidence type="ECO:0000256" key="1">
    <source>
        <dbReference type="SAM" id="Phobius"/>
    </source>
</evidence>
<keyword evidence="1" id="KW-1133">Transmembrane helix</keyword>